<keyword evidence="1" id="KW-0175">Coiled coil</keyword>
<keyword evidence="3" id="KW-1185">Reference proteome</keyword>
<proteinExistence type="predicted"/>
<dbReference type="EMBL" id="AP026801">
    <property type="protein sequence ID" value="BDR56036.1"/>
    <property type="molecule type" value="Genomic_DNA"/>
</dbReference>
<organism evidence="2 3">
    <name type="scientific">Xylocopilactobacillus apis</name>
    <dbReference type="NCBI Taxonomy" id="2932183"/>
    <lineage>
        <taxon>Bacteria</taxon>
        <taxon>Bacillati</taxon>
        <taxon>Bacillota</taxon>
        <taxon>Bacilli</taxon>
        <taxon>Lactobacillales</taxon>
        <taxon>Lactobacillaceae</taxon>
        <taxon>Xylocopilactobacillus</taxon>
    </lineage>
</organism>
<feature type="coiled-coil region" evidence="1">
    <location>
        <begin position="118"/>
        <end position="149"/>
    </location>
</feature>
<gene>
    <name evidence="2" type="ORF">KIMC2_05980</name>
</gene>
<accession>A0AAU9D0J9</accession>
<evidence type="ECO:0000256" key="1">
    <source>
        <dbReference type="SAM" id="Coils"/>
    </source>
</evidence>
<dbReference type="AlphaFoldDB" id="A0AAU9D0J9"/>
<dbReference type="Proteomes" id="UP001321804">
    <property type="component" value="Chromosome"/>
</dbReference>
<dbReference type="RefSeq" id="WP_317697877.1">
    <property type="nucleotide sequence ID" value="NZ_AP026801.1"/>
</dbReference>
<name>A0AAU9D0J9_9LACO</name>
<sequence>MEIAILEASKLIEEEKYFFEKRDLLLKEFIKDDQKLIQKSFETVKNNYEKNGLAMYQFDISDLDDLKVNVFSNIINLPYSYANKYAEFFSDGSKAEIKFYFSIESPYVNKSKLWIAEINNLDENVKVIEECLGQAKQNLTEDKKELSNEKITKK</sequence>
<reference evidence="2 3" key="1">
    <citation type="journal article" date="2023" name="Microbiol. Spectr.">
        <title>Symbiosis of Carpenter Bees with Uncharacterized Lactic Acid Bacteria Showing NAD Auxotrophy.</title>
        <authorList>
            <person name="Kawasaki S."/>
            <person name="Ozawa K."/>
            <person name="Mori T."/>
            <person name="Yamamoto A."/>
            <person name="Ito M."/>
            <person name="Ohkuma M."/>
            <person name="Sakamoto M."/>
            <person name="Matsutani M."/>
        </authorList>
    </citation>
    <scope>NUCLEOTIDE SEQUENCE [LARGE SCALE GENOMIC DNA]</scope>
    <source>
        <strain evidence="2 3">KimC2</strain>
    </source>
</reference>
<protein>
    <submittedName>
        <fullName evidence="2">Uncharacterized protein</fullName>
    </submittedName>
</protein>
<dbReference type="KEGG" id="xak:KIMC2_05980"/>
<evidence type="ECO:0000313" key="2">
    <source>
        <dbReference type="EMBL" id="BDR56036.1"/>
    </source>
</evidence>
<evidence type="ECO:0000313" key="3">
    <source>
        <dbReference type="Proteomes" id="UP001321804"/>
    </source>
</evidence>